<dbReference type="CDD" id="cd00037">
    <property type="entry name" value="CLECT"/>
    <property type="match status" value="1"/>
</dbReference>
<dbReference type="InterPro" id="IPR016186">
    <property type="entry name" value="C-type_lectin-like/link_sf"/>
</dbReference>
<dbReference type="AlphaFoldDB" id="A0A060YJH9"/>
<dbReference type="PROSITE" id="PS50041">
    <property type="entry name" value="C_TYPE_LECTIN_2"/>
    <property type="match status" value="3"/>
</dbReference>
<dbReference type="Proteomes" id="UP000193380">
    <property type="component" value="Unassembled WGS sequence"/>
</dbReference>
<evidence type="ECO:0000256" key="1">
    <source>
        <dbReference type="ARBA" id="ARBA00023157"/>
    </source>
</evidence>
<organism evidence="4 5">
    <name type="scientific">Oncorhynchus mykiss</name>
    <name type="common">Rainbow trout</name>
    <name type="synonym">Salmo gairdneri</name>
    <dbReference type="NCBI Taxonomy" id="8022"/>
    <lineage>
        <taxon>Eukaryota</taxon>
        <taxon>Metazoa</taxon>
        <taxon>Chordata</taxon>
        <taxon>Craniata</taxon>
        <taxon>Vertebrata</taxon>
        <taxon>Euteleostomi</taxon>
        <taxon>Actinopterygii</taxon>
        <taxon>Neopterygii</taxon>
        <taxon>Teleostei</taxon>
        <taxon>Protacanthopterygii</taxon>
        <taxon>Salmoniformes</taxon>
        <taxon>Salmonidae</taxon>
        <taxon>Salmoninae</taxon>
        <taxon>Oncorhynchus</taxon>
    </lineage>
</organism>
<feature type="domain" description="C-type lectin" evidence="3">
    <location>
        <begin position="21"/>
        <end position="133"/>
    </location>
</feature>
<evidence type="ECO:0000313" key="4">
    <source>
        <dbReference type="EMBL" id="CDQ91886.1"/>
    </source>
</evidence>
<dbReference type="InterPro" id="IPR001304">
    <property type="entry name" value="C-type_lectin-like"/>
</dbReference>
<dbReference type="EMBL" id="FR912427">
    <property type="protein sequence ID" value="CDQ91886.1"/>
    <property type="molecule type" value="Genomic_DNA"/>
</dbReference>
<dbReference type="PANTHER" id="PTHR45784:SF5">
    <property type="entry name" value="C-TYPE LECTIN DOMAIN FAMILY 20 MEMBER A-RELATED"/>
    <property type="match status" value="1"/>
</dbReference>
<reference evidence="4" key="2">
    <citation type="submission" date="2014-03" db="EMBL/GenBank/DDBJ databases">
        <authorList>
            <person name="Genoscope - CEA"/>
        </authorList>
    </citation>
    <scope>NUCLEOTIDE SEQUENCE</scope>
</reference>
<dbReference type="STRING" id="8022.A0A060YJH9"/>
<evidence type="ECO:0000259" key="3">
    <source>
        <dbReference type="PROSITE" id="PS50041"/>
    </source>
</evidence>
<dbReference type="Pfam" id="PF00059">
    <property type="entry name" value="Lectin_C"/>
    <property type="match status" value="3"/>
</dbReference>
<dbReference type="InterPro" id="IPR018378">
    <property type="entry name" value="C-type_lectin_CS"/>
</dbReference>
<name>A0A060YJH9_ONCMY</name>
<protein>
    <recommendedName>
        <fullName evidence="3">C-type lectin domain-containing protein</fullName>
    </recommendedName>
</protein>
<feature type="domain" description="C-type lectin" evidence="3">
    <location>
        <begin position="375"/>
        <end position="499"/>
    </location>
</feature>
<evidence type="ECO:0000313" key="5">
    <source>
        <dbReference type="Proteomes" id="UP000193380"/>
    </source>
</evidence>
<dbReference type="Gene3D" id="3.10.100.10">
    <property type="entry name" value="Mannose-Binding Protein A, subunit A"/>
    <property type="match status" value="3"/>
</dbReference>
<proteinExistence type="predicted"/>
<keyword evidence="1" id="KW-1015">Disulfide bond</keyword>
<gene>
    <name evidence="4" type="ORF">GSONMT00063017001</name>
</gene>
<feature type="region of interest" description="Disordered" evidence="2">
    <location>
        <begin position="247"/>
        <end position="375"/>
    </location>
</feature>
<dbReference type="PaxDb" id="8022-A0A060YJH9"/>
<dbReference type="PROSITE" id="PS00615">
    <property type="entry name" value="C_TYPE_LECTIN_1"/>
    <property type="match status" value="1"/>
</dbReference>
<dbReference type="PANTHER" id="PTHR45784">
    <property type="entry name" value="C-TYPE LECTIN DOMAIN FAMILY 20 MEMBER A-RELATED"/>
    <property type="match status" value="1"/>
</dbReference>
<accession>A0A060YJH9</accession>
<feature type="compositionally biased region" description="Low complexity" evidence="2">
    <location>
        <begin position="252"/>
        <end position="373"/>
    </location>
</feature>
<reference evidence="4" key="1">
    <citation type="journal article" date="2014" name="Nat. Commun.">
        <title>The rainbow trout genome provides novel insights into evolution after whole-genome duplication in vertebrates.</title>
        <authorList>
            <person name="Berthelot C."/>
            <person name="Brunet F."/>
            <person name="Chalopin D."/>
            <person name="Juanchich A."/>
            <person name="Bernard M."/>
            <person name="Noel B."/>
            <person name="Bento P."/>
            <person name="Da Silva C."/>
            <person name="Labadie K."/>
            <person name="Alberti A."/>
            <person name="Aury J.M."/>
            <person name="Louis A."/>
            <person name="Dehais P."/>
            <person name="Bardou P."/>
            <person name="Montfort J."/>
            <person name="Klopp C."/>
            <person name="Cabau C."/>
            <person name="Gaspin C."/>
            <person name="Thorgaard G.H."/>
            <person name="Boussaha M."/>
            <person name="Quillet E."/>
            <person name="Guyomard R."/>
            <person name="Galiana D."/>
            <person name="Bobe J."/>
            <person name="Volff J.N."/>
            <person name="Genet C."/>
            <person name="Wincker P."/>
            <person name="Jaillon O."/>
            <person name="Roest Crollius H."/>
            <person name="Guiguen Y."/>
        </authorList>
    </citation>
    <scope>NUCLEOTIDE SEQUENCE [LARGE SCALE GENOMIC DNA]</scope>
</reference>
<dbReference type="InterPro" id="IPR016187">
    <property type="entry name" value="CTDL_fold"/>
</dbReference>
<dbReference type="SMART" id="SM00034">
    <property type="entry name" value="CLECT"/>
    <property type="match status" value="3"/>
</dbReference>
<dbReference type="SUPFAM" id="SSF56436">
    <property type="entry name" value="C-type lectin-like"/>
    <property type="match status" value="3"/>
</dbReference>
<sequence length="502" mass="56247">MVTFANQHNKHISSVFQTVTYSVKKYSLVPEKKNWTEAQKYCRQHYTNLAIIRTEEDWKAIQSSLGDFSGDVWIGLHRSGPTEKWKWSDGEDFMFFNWKEGFGVHAEGHDCVLSISSHWQPVTCAAQRQYMCQRIRHGNGTTEKVYELMQEPKTQQDAVTDCRKINGGELASICNQKEQEAFDELTPEATWIGLKHNNKLWEWSNREPFQESEPTWVVGNCQQLNSDRKCTPKDCSNQSAFFCYGDEHPLNTTGDSTTPVTPETTSPTSTGPPSIKTSTTTTNALLPTTTNGQSTTSPTTTTNGQSTTTPTTTTIGQSTTTPTTTTIGQSTTTPTTTTIGQSTTSTSSGQLTSLGPTSPDRKSTSSPSSTTSPLHPDYLTYFNESKSWINALEFCKSRRSNLVHITNQTVQTDLTQLLANVELPCGGVWIGLERSIFEWSAPWLWTSGDVVKVVKYREWHSCFPLNPMNYHCGKMVRVGNRELKWLDASCHQELPFICQDLH</sequence>
<feature type="domain" description="C-type lectin" evidence="3">
    <location>
        <begin position="141"/>
        <end position="244"/>
    </location>
</feature>
<evidence type="ECO:0000256" key="2">
    <source>
        <dbReference type="SAM" id="MobiDB-lite"/>
    </source>
</evidence>